<dbReference type="Gene3D" id="3.40.50.1820">
    <property type="entry name" value="alpha/beta hydrolase"/>
    <property type="match status" value="1"/>
</dbReference>
<evidence type="ECO:0008006" key="3">
    <source>
        <dbReference type="Google" id="ProtNLM"/>
    </source>
</evidence>
<dbReference type="Proteomes" id="UP000230423">
    <property type="component" value="Unassembled WGS sequence"/>
</dbReference>
<evidence type="ECO:0000313" key="2">
    <source>
        <dbReference type="Proteomes" id="UP000230423"/>
    </source>
</evidence>
<organism evidence="1 2">
    <name type="scientific">Teladorsagia circumcincta</name>
    <name type="common">Brown stomach worm</name>
    <name type="synonym">Ostertagia circumcincta</name>
    <dbReference type="NCBI Taxonomy" id="45464"/>
    <lineage>
        <taxon>Eukaryota</taxon>
        <taxon>Metazoa</taxon>
        <taxon>Ecdysozoa</taxon>
        <taxon>Nematoda</taxon>
        <taxon>Chromadorea</taxon>
        <taxon>Rhabditida</taxon>
        <taxon>Rhabditina</taxon>
        <taxon>Rhabditomorpha</taxon>
        <taxon>Strongyloidea</taxon>
        <taxon>Trichostrongylidae</taxon>
        <taxon>Teladorsagia</taxon>
    </lineage>
</organism>
<dbReference type="EMBL" id="KZ347525">
    <property type="protein sequence ID" value="PIO67561.1"/>
    <property type="molecule type" value="Genomic_DNA"/>
</dbReference>
<proteinExistence type="predicted"/>
<keyword evidence="2" id="KW-1185">Reference proteome</keyword>
<sequence>MPEGGEKAILFGIHGSPGSHADFKYLAPELRKNGVRMVMPNFPGQGYTPVYNYFLGLRVPSGSAAETALRSMRTFAFDRMMPCLDAINQNNQVVFEKNSVNSF</sequence>
<dbReference type="PANTHER" id="PTHR47533">
    <property type="entry name" value="PROTEIN CBG21859"/>
    <property type="match status" value="1"/>
</dbReference>
<gene>
    <name evidence="1" type="ORF">TELCIR_10681</name>
</gene>
<accession>A0A2G9UBG5</accession>
<dbReference type="InterPro" id="IPR010463">
    <property type="entry name" value="DUF1057"/>
</dbReference>
<reference evidence="1 2" key="1">
    <citation type="submission" date="2015-09" db="EMBL/GenBank/DDBJ databases">
        <title>Draft genome of the parasitic nematode Teladorsagia circumcincta isolate WARC Sus (inbred).</title>
        <authorList>
            <person name="Mitreva M."/>
        </authorList>
    </citation>
    <scope>NUCLEOTIDE SEQUENCE [LARGE SCALE GENOMIC DNA]</scope>
    <source>
        <strain evidence="1 2">S</strain>
    </source>
</reference>
<dbReference type="InterPro" id="IPR029058">
    <property type="entry name" value="AB_hydrolase_fold"/>
</dbReference>
<dbReference type="SUPFAM" id="SSF53474">
    <property type="entry name" value="alpha/beta-Hydrolases"/>
    <property type="match status" value="1"/>
</dbReference>
<dbReference type="OrthoDB" id="6431331at2759"/>
<dbReference type="PANTHER" id="PTHR47533:SF4">
    <property type="entry name" value="AB HYDROLASE-1 DOMAIN-CONTAINING PROTEIN"/>
    <property type="match status" value="1"/>
</dbReference>
<protein>
    <recommendedName>
        <fullName evidence="3">AB hydrolase-1 domain-containing protein</fullName>
    </recommendedName>
</protein>
<dbReference type="AlphaFoldDB" id="A0A2G9UBG5"/>
<evidence type="ECO:0000313" key="1">
    <source>
        <dbReference type="EMBL" id="PIO67561.1"/>
    </source>
</evidence>
<name>A0A2G9UBG5_TELCI</name>
<dbReference type="Pfam" id="PF06342">
    <property type="entry name" value="DUF1057"/>
    <property type="match status" value="1"/>
</dbReference>